<keyword evidence="8" id="KW-0732">Signal</keyword>
<evidence type="ECO:0000256" key="8">
    <source>
        <dbReference type="SAM" id="SignalP"/>
    </source>
</evidence>
<dbReference type="GO" id="GO:0006644">
    <property type="term" value="P:phospholipid metabolic process"/>
    <property type="evidence" value="ECO:0007669"/>
    <property type="project" value="InterPro"/>
</dbReference>
<dbReference type="PANTHER" id="PTHR12253">
    <property type="entry name" value="RH14732P"/>
    <property type="match status" value="1"/>
</dbReference>
<sequence>MVYGLMTILICLVAVESFQFSQSLEREKRQIVKGTKWCGNGNIADDYDDLVLLEDTDKCCREHDHCDVIIPINSS</sequence>
<comment type="subcellular location">
    <subcellularLocation>
        <location evidence="2">Secreted</location>
    </subcellularLocation>
</comment>
<evidence type="ECO:0000256" key="1">
    <source>
        <dbReference type="ARBA" id="ARBA00001913"/>
    </source>
</evidence>
<dbReference type="EC" id="3.1.1.4" evidence="3"/>
<reference evidence="10" key="1">
    <citation type="journal article" date="2015" name="Insect Biochem. Mol. Biol.">
        <title>An insight into the sialome of the horse fly, Tabanus bromius.</title>
        <authorList>
            <person name="Ribeiro J.M."/>
            <person name="Kazimirova M."/>
            <person name="Takac P."/>
            <person name="Andersen J.F."/>
            <person name="Francischetti I.M."/>
        </authorList>
    </citation>
    <scope>NUCLEOTIDE SEQUENCE</scope>
</reference>
<evidence type="ECO:0000313" key="10">
    <source>
        <dbReference type="EMBL" id="JAI16411.1"/>
    </source>
</evidence>
<accession>A0A0K8TQH0</accession>
<comment type="cofactor">
    <cofactor evidence="1">
        <name>Ca(2+)</name>
        <dbReference type="ChEBI" id="CHEBI:29108"/>
    </cofactor>
</comment>
<dbReference type="PROSITE" id="PS00118">
    <property type="entry name" value="PA2_HIS"/>
    <property type="match status" value="1"/>
</dbReference>
<evidence type="ECO:0000256" key="4">
    <source>
        <dbReference type="ARBA" id="ARBA00022525"/>
    </source>
</evidence>
<evidence type="ECO:0000259" key="9">
    <source>
        <dbReference type="Pfam" id="PF05826"/>
    </source>
</evidence>
<dbReference type="InterPro" id="IPR036444">
    <property type="entry name" value="PLipase_A2_dom_sf"/>
</dbReference>
<evidence type="ECO:0000256" key="3">
    <source>
        <dbReference type="ARBA" id="ARBA00013278"/>
    </source>
</evidence>
<dbReference type="SUPFAM" id="SSF48619">
    <property type="entry name" value="Phospholipase A2, PLA2"/>
    <property type="match status" value="1"/>
</dbReference>
<feature type="domain" description="Phospholipase A2-like central" evidence="9">
    <location>
        <begin position="31"/>
        <end position="71"/>
    </location>
</feature>
<dbReference type="InterPro" id="IPR016090">
    <property type="entry name" value="PLA2-like_dom"/>
</dbReference>
<dbReference type="GO" id="GO:0004623">
    <property type="term" value="F:phospholipase A2 activity"/>
    <property type="evidence" value="ECO:0007669"/>
    <property type="project" value="UniProtKB-EC"/>
</dbReference>
<dbReference type="GO" id="GO:0005576">
    <property type="term" value="C:extracellular region"/>
    <property type="evidence" value="ECO:0007669"/>
    <property type="project" value="UniProtKB-SubCell"/>
</dbReference>
<keyword evidence="4" id="KW-0964">Secreted</keyword>
<feature type="non-terminal residue" evidence="10">
    <location>
        <position position="75"/>
    </location>
</feature>
<evidence type="ECO:0000256" key="5">
    <source>
        <dbReference type="ARBA" id="ARBA00022963"/>
    </source>
</evidence>
<dbReference type="GO" id="GO:0016042">
    <property type="term" value="P:lipid catabolic process"/>
    <property type="evidence" value="ECO:0007669"/>
    <property type="project" value="UniProtKB-KW"/>
</dbReference>
<evidence type="ECO:0000256" key="2">
    <source>
        <dbReference type="ARBA" id="ARBA00004613"/>
    </source>
</evidence>
<feature type="signal peptide" evidence="8">
    <location>
        <begin position="1"/>
        <end position="17"/>
    </location>
</feature>
<dbReference type="AlphaFoldDB" id="A0A0K8TQH0"/>
<protein>
    <recommendedName>
        <fullName evidence="3">phospholipase A2</fullName>
        <ecNumber evidence="3">3.1.1.4</ecNumber>
    </recommendedName>
    <alternativeName>
        <fullName evidence="7">Phosphatidylcholine 2-acylhydrolase</fullName>
    </alternativeName>
</protein>
<dbReference type="EMBL" id="GDAI01001192">
    <property type="protein sequence ID" value="JAI16411.1"/>
    <property type="molecule type" value="mRNA"/>
</dbReference>
<keyword evidence="6" id="KW-0443">Lipid metabolism</keyword>
<dbReference type="InterPro" id="IPR033113">
    <property type="entry name" value="PLA2_histidine"/>
</dbReference>
<dbReference type="Gene3D" id="1.20.90.10">
    <property type="entry name" value="Phospholipase A2 domain"/>
    <property type="match status" value="1"/>
</dbReference>
<keyword evidence="5" id="KW-0442">Lipid degradation</keyword>
<organism evidence="10">
    <name type="scientific">Tabanus bromius</name>
    <name type="common">Band-eyed brown horse fly</name>
    <dbReference type="NCBI Taxonomy" id="304241"/>
    <lineage>
        <taxon>Eukaryota</taxon>
        <taxon>Metazoa</taxon>
        <taxon>Ecdysozoa</taxon>
        <taxon>Arthropoda</taxon>
        <taxon>Hexapoda</taxon>
        <taxon>Insecta</taxon>
        <taxon>Pterygota</taxon>
        <taxon>Neoptera</taxon>
        <taxon>Endopterygota</taxon>
        <taxon>Diptera</taxon>
        <taxon>Brachycera</taxon>
        <taxon>Tabanomorpha</taxon>
        <taxon>Tabanoidea</taxon>
        <taxon>Tabanidae</taxon>
        <taxon>Tabanus</taxon>
    </lineage>
</organism>
<evidence type="ECO:0000256" key="7">
    <source>
        <dbReference type="ARBA" id="ARBA00029903"/>
    </source>
</evidence>
<evidence type="ECO:0000256" key="6">
    <source>
        <dbReference type="ARBA" id="ARBA00023098"/>
    </source>
</evidence>
<dbReference type="GO" id="GO:0050482">
    <property type="term" value="P:arachidonate secretion"/>
    <property type="evidence" value="ECO:0007669"/>
    <property type="project" value="InterPro"/>
</dbReference>
<proteinExistence type="evidence at transcript level"/>
<dbReference type="Pfam" id="PF05826">
    <property type="entry name" value="Phospholip_A2_2"/>
    <property type="match status" value="1"/>
</dbReference>
<name>A0A0K8TQH0_TABBR</name>
<feature type="chain" id="PRO_5005520174" description="phospholipase A2" evidence="8">
    <location>
        <begin position="18"/>
        <end position="75"/>
    </location>
</feature>